<dbReference type="InterPro" id="IPR045927">
    <property type="entry name" value="DUF6346"/>
</dbReference>
<evidence type="ECO:0000313" key="3">
    <source>
        <dbReference type="EMBL" id="GAA2394947.1"/>
    </source>
</evidence>
<keyword evidence="4" id="KW-1185">Reference proteome</keyword>
<accession>A0ABP5V851</accession>
<feature type="transmembrane region" description="Helical" evidence="2">
    <location>
        <begin position="157"/>
        <end position="180"/>
    </location>
</feature>
<keyword evidence="2" id="KW-1133">Transmembrane helix</keyword>
<organism evidence="3 4">
    <name type="scientific">Dactylosporangium salmoneum</name>
    <dbReference type="NCBI Taxonomy" id="53361"/>
    <lineage>
        <taxon>Bacteria</taxon>
        <taxon>Bacillati</taxon>
        <taxon>Actinomycetota</taxon>
        <taxon>Actinomycetes</taxon>
        <taxon>Micromonosporales</taxon>
        <taxon>Micromonosporaceae</taxon>
        <taxon>Dactylosporangium</taxon>
    </lineage>
</organism>
<dbReference type="Pfam" id="PF19873">
    <property type="entry name" value="DUF6346"/>
    <property type="match status" value="1"/>
</dbReference>
<dbReference type="Proteomes" id="UP001501444">
    <property type="component" value="Unassembled WGS sequence"/>
</dbReference>
<protein>
    <submittedName>
        <fullName evidence="3">Uncharacterized protein</fullName>
    </submittedName>
</protein>
<comment type="caution">
    <text evidence="3">The sequence shown here is derived from an EMBL/GenBank/DDBJ whole genome shotgun (WGS) entry which is preliminary data.</text>
</comment>
<evidence type="ECO:0000313" key="4">
    <source>
        <dbReference type="Proteomes" id="UP001501444"/>
    </source>
</evidence>
<evidence type="ECO:0000256" key="1">
    <source>
        <dbReference type="SAM" id="MobiDB-lite"/>
    </source>
</evidence>
<keyword evidence="2" id="KW-0812">Transmembrane</keyword>
<feature type="region of interest" description="Disordered" evidence="1">
    <location>
        <begin position="1"/>
        <end position="20"/>
    </location>
</feature>
<keyword evidence="2" id="KW-0472">Membrane</keyword>
<reference evidence="4" key="1">
    <citation type="journal article" date="2019" name="Int. J. Syst. Evol. Microbiol.">
        <title>The Global Catalogue of Microorganisms (GCM) 10K type strain sequencing project: providing services to taxonomists for standard genome sequencing and annotation.</title>
        <authorList>
            <consortium name="The Broad Institute Genomics Platform"/>
            <consortium name="The Broad Institute Genome Sequencing Center for Infectious Disease"/>
            <person name="Wu L."/>
            <person name="Ma J."/>
        </authorList>
    </citation>
    <scope>NUCLEOTIDE SEQUENCE [LARGE SCALE GENOMIC DNA]</scope>
    <source>
        <strain evidence="4">JCM 3272</strain>
    </source>
</reference>
<dbReference type="RefSeq" id="WP_344620720.1">
    <property type="nucleotide sequence ID" value="NZ_BAAARV010000141.1"/>
</dbReference>
<name>A0ABP5V851_9ACTN</name>
<proteinExistence type="predicted"/>
<feature type="transmembrane region" description="Helical" evidence="2">
    <location>
        <begin position="35"/>
        <end position="55"/>
    </location>
</feature>
<sequence length="198" mass="21047">MTDRPAQPNEGAAGDGPPSWAAELRPRVRAALTGLVYLTAVVVVWLAVATVLNLYKGNAAWRASTPQTKATGTVQGCTRAGPVSGDGFGYWWRCRVTVATEDGRAVDIVLGHSVVGPADAGQPVDLREVCSLPDHHGCSYGRPVGGWWPGLHKIVRVLSYFPEFALLVCSLWAFLAAALGRERVMQLGARLVASAAKD</sequence>
<dbReference type="EMBL" id="BAAARV010000141">
    <property type="protein sequence ID" value="GAA2394947.1"/>
    <property type="molecule type" value="Genomic_DNA"/>
</dbReference>
<evidence type="ECO:0000256" key="2">
    <source>
        <dbReference type="SAM" id="Phobius"/>
    </source>
</evidence>
<gene>
    <name evidence="3" type="ORF">GCM10010170_109320</name>
</gene>